<evidence type="ECO:0000256" key="1">
    <source>
        <dbReference type="SAM" id="MobiDB-lite"/>
    </source>
</evidence>
<organism evidence="2 3">
    <name type="scientific">Piloderma croceum (strain F 1598)</name>
    <dbReference type="NCBI Taxonomy" id="765440"/>
    <lineage>
        <taxon>Eukaryota</taxon>
        <taxon>Fungi</taxon>
        <taxon>Dikarya</taxon>
        <taxon>Basidiomycota</taxon>
        <taxon>Agaricomycotina</taxon>
        <taxon>Agaricomycetes</taxon>
        <taxon>Agaricomycetidae</taxon>
        <taxon>Atheliales</taxon>
        <taxon>Atheliaceae</taxon>
        <taxon>Piloderma</taxon>
    </lineage>
</organism>
<evidence type="ECO:0000313" key="3">
    <source>
        <dbReference type="Proteomes" id="UP000054166"/>
    </source>
</evidence>
<gene>
    <name evidence="2" type="ORF">PILCRDRAFT_4851</name>
</gene>
<dbReference type="AlphaFoldDB" id="A0A0C3BJ45"/>
<keyword evidence="3" id="KW-1185">Reference proteome</keyword>
<protein>
    <submittedName>
        <fullName evidence="2">Uncharacterized protein</fullName>
    </submittedName>
</protein>
<evidence type="ECO:0000313" key="2">
    <source>
        <dbReference type="EMBL" id="KIM86348.1"/>
    </source>
</evidence>
<feature type="region of interest" description="Disordered" evidence="1">
    <location>
        <begin position="36"/>
        <end position="77"/>
    </location>
</feature>
<dbReference type="EMBL" id="KN832982">
    <property type="protein sequence ID" value="KIM86348.1"/>
    <property type="molecule type" value="Genomic_DNA"/>
</dbReference>
<dbReference type="InParanoid" id="A0A0C3BJ45"/>
<reference evidence="2 3" key="1">
    <citation type="submission" date="2014-04" db="EMBL/GenBank/DDBJ databases">
        <authorList>
            <consortium name="DOE Joint Genome Institute"/>
            <person name="Kuo A."/>
            <person name="Tarkka M."/>
            <person name="Buscot F."/>
            <person name="Kohler A."/>
            <person name="Nagy L.G."/>
            <person name="Floudas D."/>
            <person name="Copeland A."/>
            <person name="Barry K.W."/>
            <person name="Cichocki N."/>
            <person name="Veneault-Fourrey C."/>
            <person name="LaButti K."/>
            <person name="Lindquist E.A."/>
            <person name="Lipzen A."/>
            <person name="Lundell T."/>
            <person name="Morin E."/>
            <person name="Murat C."/>
            <person name="Sun H."/>
            <person name="Tunlid A."/>
            <person name="Henrissat B."/>
            <person name="Grigoriev I.V."/>
            <person name="Hibbett D.S."/>
            <person name="Martin F."/>
            <person name="Nordberg H.P."/>
            <person name="Cantor M.N."/>
            <person name="Hua S.X."/>
        </authorList>
    </citation>
    <scope>NUCLEOTIDE SEQUENCE [LARGE SCALE GENOMIC DNA]</scope>
    <source>
        <strain evidence="2 3">F 1598</strain>
    </source>
</reference>
<sequence length="173" mass="19594">MPTEDRNQHKICHCTEDCNRLLGLAQRKNHYRLVGDPSTICRSTTPSDLSDVSDDNGLSDNSENGSTEAMDIDEPQDHDSVDIEEMYGAENDHFEIGQEAGDGFYDGSDGEDWEFDPTDEIGGPLLSQDEMQEALEDEMGPEMDLQMWNLRELYAAYFFSQLTTCFSFVQEIQ</sequence>
<dbReference type="Proteomes" id="UP000054166">
    <property type="component" value="Unassembled WGS sequence"/>
</dbReference>
<feature type="compositionally biased region" description="Polar residues" evidence="1">
    <location>
        <begin position="40"/>
        <end position="67"/>
    </location>
</feature>
<proteinExistence type="predicted"/>
<dbReference type="HOGENOM" id="CLU_132209_0_0_1"/>
<accession>A0A0C3BJ45</accession>
<name>A0A0C3BJ45_PILCF</name>
<reference evidence="3" key="2">
    <citation type="submission" date="2015-01" db="EMBL/GenBank/DDBJ databases">
        <title>Evolutionary Origins and Diversification of the Mycorrhizal Mutualists.</title>
        <authorList>
            <consortium name="DOE Joint Genome Institute"/>
            <consortium name="Mycorrhizal Genomics Consortium"/>
            <person name="Kohler A."/>
            <person name="Kuo A."/>
            <person name="Nagy L.G."/>
            <person name="Floudas D."/>
            <person name="Copeland A."/>
            <person name="Barry K.W."/>
            <person name="Cichocki N."/>
            <person name="Veneault-Fourrey C."/>
            <person name="LaButti K."/>
            <person name="Lindquist E.A."/>
            <person name="Lipzen A."/>
            <person name="Lundell T."/>
            <person name="Morin E."/>
            <person name="Murat C."/>
            <person name="Riley R."/>
            <person name="Ohm R."/>
            <person name="Sun H."/>
            <person name="Tunlid A."/>
            <person name="Henrissat B."/>
            <person name="Grigoriev I.V."/>
            <person name="Hibbett D.S."/>
            <person name="Martin F."/>
        </authorList>
    </citation>
    <scope>NUCLEOTIDE SEQUENCE [LARGE SCALE GENOMIC DNA]</scope>
    <source>
        <strain evidence="3">F 1598</strain>
    </source>
</reference>